<proteinExistence type="predicted"/>
<dbReference type="InParanoid" id="A0A6P8I0T4"/>
<dbReference type="FunCoup" id="A0A6P8I0T4">
    <property type="interactions" value="513"/>
</dbReference>
<dbReference type="GO" id="GO:0019902">
    <property type="term" value="F:phosphatase binding"/>
    <property type="evidence" value="ECO:0007669"/>
    <property type="project" value="TreeGrafter"/>
</dbReference>
<accession>A0A6P8I0T4</accession>
<reference evidence="2" key="1">
    <citation type="submission" date="2025-08" db="UniProtKB">
        <authorList>
            <consortium name="RefSeq"/>
        </authorList>
    </citation>
    <scope>IDENTIFICATION</scope>
    <source>
        <tissue evidence="2">Tentacle</tissue>
    </source>
</reference>
<dbReference type="PANTHER" id="PTHR31743">
    <property type="entry name" value="TRANSIENT RECEPTOR POTENTIAL CHANNEL 4-ASSOCIATED PROTEIN TCPC4AP"/>
    <property type="match status" value="1"/>
</dbReference>
<dbReference type="PANTHER" id="PTHR31743:SF1">
    <property type="entry name" value="SHORT TRANSIENT RECEPTOR POTENTIAL CHANNEL 4-ASSOCIATED PROTEIN"/>
    <property type="match status" value="1"/>
</dbReference>
<evidence type="ECO:0000313" key="1">
    <source>
        <dbReference type="Proteomes" id="UP000515163"/>
    </source>
</evidence>
<dbReference type="GO" id="GO:0006511">
    <property type="term" value="P:ubiquitin-dependent protein catabolic process"/>
    <property type="evidence" value="ECO:0007669"/>
    <property type="project" value="InterPro"/>
</dbReference>
<dbReference type="RefSeq" id="XP_031558490.1">
    <property type="nucleotide sequence ID" value="XM_031702630.1"/>
</dbReference>
<keyword evidence="1" id="KW-1185">Reference proteome</keyword>
<gene>
    <name evidence="2" type="primary">LOC116294931</name>
</gene>
<name>A0A6P8I0T4_ACTTE</name>
<dbReference type="AlphaFoldDB" id="A0A6P8I0T4"/>
<dbReference type="InterPro" id="IPR022162">
    <property type="entry name" value="TRPC4AP"/>
</dbReference>
<protein>
    <submittedName>
        <fullName evidence="2">Short transient receptor potential channel 4-associated protein-like isoform X1</fullName>
    </submittedName>
</protein>
<sequence>MAFSSNSNMTFLVLRSQTNGSKLNVAQLPKDFLRSVDRRLGTEGIPQLLRQLRKHVYHSDEKFNMDMCVKNLIEIRETLEAENQTSPDFPLLSESPLTTKNYKNKVQVGKVITLFGGVETLVELLFIPTKLQHKPKRLTRIAASMRASQMNDIVVYSLEILHMLCLTVEGVAVSLAKKTELLDHLFTLLSNQKVFMNATAVLEDLLAAKKGLIDLECLGNLRQLISNLDSSKLANFCRVLSFTLTDLEAVEDRSTLLAQDEQDKEGSTQKDLADQNQGTLISFPEFLPRLVKLACKSLTESPVWPTIFGNNSEGLMEWLGFQTILEDVLINMDDSTAAEETSIPSITTSLKLMHEVMHKVEVFYVLCLFLTGKHKPAVQERLSELHLIPGMSDLFDHIVWLRNTPTRRELLDMDGEQDCTPENALKIQFLRLVHSFCDRHENKHLLMTAAELDELEDLYRQNDVEIPSGVQNINRKLCCQGDRGLLSKILEVLIKTPPTAAIRFWLSRAIEGFLRGRASFGNQLFLIKRGLLKHLVEHIGSSEMKPKEILQSSFDLLGELMKFNPIAFKIFNSVIDDKQFEKFTHILTSNVVDSNMLIRCLILSQERFMEEMPFGDCATGLCRLGTLITDWDQRMYLLNKLINSITVNTLTQENVSCLNTTLVFLMIAFKQGHLPAYLKAFVREERLQKNPGFILKNLRRLLEFWKTHYLKRGKDCSALEQSSCISFDQWKKVVDILLQDNIESTSSVLYYLSPHASPPARHC</sequence>
<dbReference type="Proteomes" id="UP000515163">
    <property type="component" value="Unplaced"/>
</dbReference>
<dbReference type="OrthoDB" id="1866965at2759"/>
<dbReference type="GO" id="GO:0031464">
    <property type="term" value="C:Cul4A-RING E3 ubiquitin ligase complex"/>
    <property type="evidence" value="ECO:0007669"/>
    <property type="project" value="InterPro"/>
</dbReference>
<organism evidence="1 2">
    <name type="scientific">Actinia tenebrosa</name>
    <name type="common">Australian red waratah sea anemone</name>
    <dbReference type="NCBI Taxonomy" id="6105"/>
    <lineage>
        <taxon>Eukaryota</taxon>
        <taxon>Metazoa</taxon>
        <taxon>Cnidaria</taxon>
        <taxon>Anthozoa</taxon>
        <taxon>Hexacorallia</taxon>
        <taxon>Actiniaria</taxon>
        <taxon>Actiniidae</taxon>
        <taxon>Actinia</taxon>
    </lineage>
</organism>
<dbReference type="KEGG" id="aten:116294931"/>
<dbReference type="Pfam" id="PF12463">
    <property type="entry name" value="DUF3689"/>
    <property type="match status" value="1"/>
</dbReference>
<evidence type="ECO:0000313" key="2">
    <source>
        <dbReference type="RefSeq" id="XP_031558490.1"/>
    </source>
</evidence>
<dbReference type="GeneID" id="116294931"/>